<dbReference type="SUPFAM" id="SSF48168">
    <property type="entry name" value="R1 subunit of ribonucleotide reductase, N-terminal domain"/>
    <property type="match status" value="1"/>
</dbReference>
<dbReference type="EMBL" id="BSFK01000007">
    <property type="protein sequence ID" value="GLK76261.1"/>
    <property type="molecule type" value="Genomic_DNA"/>
</dbReference>
<gene>
    <name evidence="6" type="ORF">GCM10008171_15150</name>
</gene>
<keyword evidence="1 3" id="KW-0547">Nucleotide-binding</keyword>
<dbReference type="AlphaFoldDB" id="A0A9W6JES1"/>
<evidence type="ECO:0000313" key="6">
    <source>
        <dbReference type="EMBL" id="GLK76261.1"/>
    </source>
</evidence>
<dbReference type="PROSITE" id="PS51161">
    <property type="entry name" value="ATP_CONE"/>
    <property type="match status" value="2"/>
</dbReference>
<evidence type="ECO:0000313" key="7">
    <source>
        <dbReference type="Proteomes" id="UP001143364"/>
    </source>
</evidence>
<name>A0A9W6JES1_9HYPH</name>
<keyword evidence="7" id="KW-1185">Reference proteome</keyword>
<accession>A0A9W6JES1</accession>
<organism evidence="6 7">
    <name type="scientific">Methylopila jiangsuensis</name>
    <dbReference type="NCBI Taxonomy" id="586230"/>
    <lineage>
        <taxon>Bacteria</taxon>
        <taxon>Pseudomonadati</taxon>
        <taxon>Pseudomonadota</taxon>
        <taxon>Alphaproteobacteria</taxon>
        <taxon>Hyphomicrobiales</taxon>
        <taxon>Methylopilaceae</taxon>
        <taxon>Methylopila</taxon>
    </lineage>
</organism>
<sequence>MSLSQASVSPAVTSRPSPQAPEAAARATPAFRVIRRNGSVSDFDAAKIVVAMTKAFLAVEGGGAAASRRVHETVEELAGEVVAALTRRADFERAIHIEDVQDQVELALMRGGHHKVARAYVLYREARAAERRKEAQTAPVAPPAIHVRRADGSLAELDETRLALVIREACAGLDGTDPEAVLTEARRNLYDGVSEGELAQAPVMAARALVETEPNYAFVSARLLLDALRAEALTAVFGAPTRATRARWRRPTAIISRPSCRRASRRS</sequence>
<dbReference type="Proteomes" id="UP001143364">
    <property type="component" value="Unassembled WGS sequence"/>
</dbReference>
<evidence type="ECO:0000256" key="3">
    <source>
        <dbReference type="PROSITE-ProRule" id="PRU00492"/>
    </source>
</evidence>
<proteinExistence type="predicted"/>
<dbReference type="Pfam" id="PF03477">
    <property type="entry name" value="ATP-cone"/>
    <property type="match status" value="1"/>
</dbReference>
<dbReference type="InterPro" id="IPR008926">
    <property type="entry name" value="RNR_R1-su_N"/>
</dbReference>
<evidence type="ECO:0000256" key="4">
    <source>
        <dbReference type="SAM" id="MobiDB-lite"/>
    </source>
</evidence>
<keyword evidence="2 3" id="KW-0067">ATP-binding</keyword>
<comment type="caution">
    <text evidence="6">The sequence shown here is derived from an EMBL/GenBank/DDBJ whole genome shotgun (WGS) entry which is preliminary data.</text>
</comment>
<dbReference type="InterPro" id="IPR005144">
    <property type="entry name" value="ATP-cone_dom"/>
</dbReference>
<feature type="domain" description="ATP-cone" evidence="5">
    <location>
        <begin position="145"/>
        <end position="234"/>
    </location>
</feature>
<feature type="compositionally biased region" description="Polar residues" evidence="4">
    <location>
        <begin position="1"/>
        <end position="15"/>
    </location>
</feature>
<reference evidence="6" key="2">
    <citation type="submission" date="2023-01" db="EMBL/GenBank/DDBJ databases">
        <authorList>
            <person name="Sun Q."/>
            <person name="Evtushenko L."/>
        </authorList>
    </citation>
    <scope>NUCLEOTIDE SEQUENCE</scope>
    <source>
        <strain evidence="6">VKM B-2555</strain>
    </source>
</reference>
<feature type="region of interest" description="Disordered" evidence="4">
    <location>
        <begin position="1"/>
        <end position="27"/>
    </location>
</feature>
<evidence type="ECO:0000259" key="5">
    <source>
        <dbReference type="PROSITE" id="PS51161"/>
    </source>
</evidence>
<feature type="compositionally biased region" description="Low complexity" evidence="4">
    <location>
        <begin position="16"/>
        <end position="27"/>
    </location>
</feature>
<evidence type="ECO:0000256" key="2">
    <source>
        <dbReference type="ARBA" id="ARBA00022840"/>
    </source>
</evidence>
<evidence type="ECO:0000256" key="1">
    <source>
        <dbReference type="ARBA" id="ARBA00022741"/>
    </source>
</evidence>
<dbReference type="GO" id="GO:0005524">
    <property type="term" value="F:ATP binding"/>
    <property type="evidence" value="ECO:0007669"/>
    <property type="project" value="UniProtKB-UniRule"/>
</dbReference>
<reference evidence="6" key="1">
    <citation type="journal article" date="2014" name="Int. J. Syst. Evol. Microbiol.">
        <title>Complete genome sequence of Corynebacterium casei LMG S-19264T (=DSM 44701T), isolated from a smear-ripened cheese.</title>
        <authorList>
            <consortium name="US DOE Joint Genome Institute (JGI-PGF)"/>
            <person name="Walter F."/>
            <person name="Albersmeier A."/>
            <person name="Kalinowski J."/>
            <person name="Ruckert C."/>
        </authorList>
    </citation>
    <scope>NUCLEOTIDE SEQUENCE</scope>
    <source>
        <strain evidence="6">VKM B-2555</strain>
    </source>
</reference>
<feature type="domain" description="ATP-cone" evidence="5">
    <location>
        <begin position="31"/>
        <end position="131"/>
    </location>
</feature>
<protein>
    <recommendedName>
        <fullName evidence="5">ATP-cone domain-containing protein</fullName>
    </recommendedName>
</protein>